<feature type="transmembrane region" description="Helical" evidence="6">
    <location>
        <begin position="390"/>
        <end position="411"/>
    </location>
</feature>
<keyword evidence="2" id="KW-1003">Cell membrane</keyword>
<dbReference type="InterPro" id="IPR004477">
    <property type="entry name" value="ComEC_N"/>
</dbReference>
<dbReference type="InterPro" id="IPR036866">
    <property type="entry name" value="RibonucZ/Hydroxyglut_hydro"/>
</dbReference>
<feature type="transmembrane region" description="Helical" evidence="6">
    <location>
        <begin position="502"/>
        <end position="526"/>
    </location>
</feature>
<feature type="transmembrane region" description="Helical" evidence="6">
    <location>
        <begin position="364"/>
        <end position="381"/>
    </location>
</feature>
<comment type="subcellular location">
    <subcellularLocation>
        <location evidence="1">Cell membrane</location>
        <topology evidence="1">Multi-pass membrane protein</topology>
    </subcellularLocation>
</comment>
<keyword evidence="3 6" id="KW-0812">Transmembrane</keyword>
<dbReference type="PANTHER" id="PTHR30619">
    <property type="entry name" value="DNA INTERNALIZATION/COMPETENCE PROTEIN COMEC/REC2"/>
    <property type="match status" value="1"/>
</dbReference>
<dbReference type="NCBIfam" id="TIGR00361">
    <property type="entry name" value="ComEC_Rec2"/>
    <property type="match status" value="1"/>
</dbReference>
<feature type="transmembrane region" description="Helical" evidence="6">
    <location>
        <begin position="585"/>
        <end position="605"/>
    </location>
</feature>
<dbReference type="NCBIfam" id="TIGR00360">
    <property type="entry name" value="ComEC_N-term"/>
    <property type="match status" value="1"/>
</dbReference>
<accession>A0A444JFE6</accession>
<dbReference type="Gene3D" id="3.60.15.10">
    <property type="entry name" value="Ribonuclease Z/Hydroxyacylglutathione hydrolase-like"/>
    <property type="match status" value="1"/>
</dbReference>
<feature type="transmembrane region" description="Helical" evidence="6">
    <location>
        <begin position="459"/>
        <end position="482"/>
    </location>
</feature>
<dbReference type="AlphaFoldDB" id="A0A444JFE6"/>
<dbReference type="InterPro" id="IPR025405">
    <property type="entry name" value="DUF4131"/>
</dbReference>
<evidence type="ECO:0000256" key="3">
    <source>
        <dbReference type="ARBA" id="ARBA00022692"/>
    </source>
</evidence>
<evidence type="ECO:0000313" key="9">
    <source>
        <dbReference type="Proteomes" id="UP000288892"/>
    </source>
</evidence>
<feature type="transmembrane region" description="Helical" evidence="6">
    <location>
        <begin position="340"/>
        <end position="358"/>
    </location>
</feature>
<evidence type="ECO:0000256" key="5">
    <source>
        <dbReference type="ARBA" id="ARBA00023136"/>
    </source>
</evidence>
<feature type="transmembrane region" description="Helical" evidence="6">
    <location>
        <begin position="546"/>
        <end position="573"/>
    </location>
</feature>
<feature type="transmembrane region" description="Helical" evidence="6">
    <location>
        <begin position="85"/>
        <end position="104"/>
    </location>
</feature>
<keyword evidence="9" id="KW-1185">Reference proteome</keyword>
<dbReference type="EMBL" id="MTKS01000086">
    <property type="protein sequence ID" value="RWX51757.1"/>
    <property type="molecule type" value="Genomic_DNA"/>
</dbReference>
<dbReference type="CDD" id="cd07731">
    <property type="entry name" value="ComA-like_MBL-fold"/>
    <property type="match status" value="1"/>
</dbReference>
<gene>
    <name evidence="8" type="ORF">VU01_10865</name>
</gene>
<dbReference type="PANTHER" id="PTHR30619:SF7">
    <property type="entry name" value="BETA-LACTAMASE DOMAIN PROTEIN"/>
    <property type="match status" value="1"/>
</dbReference>
<evidence type="ECO:0000256" key="4">
    <source>
        <dbReference type="ARBA" id="ARBA00022989"/>
    </source>
</evidence>
<keyword evidence="4 6" id="KW-1133">Transmembrane helix</keyword>
<dbReference type="GO" id="GO:0005886">
    <property type="term" value="C:plasma membrane"/>
    <property type="evidence" value="ECO:0007669"/>
    <property type="project" value="UniProtKB-SubCell"/>
</dbReference>
<dbReference type="Pfam" id="PF03772">
    <property type="entry name" value="Competence"/>
    <property type="match status" value="1"/>
</dbReference>
<dbReference type="InterPro" id="IPR004797">
    <property type="entry name" value="Competence_ComEC/Rec2"/>
</dbReference>
<dbReference type="SMART" id="SM00849">
    <property type="entry name" value="Lactamase_B"/>
    <property type="match status" value="1"/>
</dbReference>
<evidence type="ECO:0000313" key="8">
    <source>
        <dbReference type="EMBL" id="RWX51757.1"/>
    </source>
</evidence>
<protein>
    <submittedName>
        <fullName evidence="8">Competence protein ComEC</fullName>
    </submittedName>
</protein>
<dbReference type="InterPro" id="IPR001279">
    <property type="entry name" value="Metallo-B-lactamas"/>
</dbReference>
<dbReference type="GO" id="GO:0030420">
    <property type="term" value="P:establishment of competence for transformation"/>
    <property type="evidence" value="ECO:0007669"/>
    <property type="project" value="InterPro"/>
</dbReference>
<feature type="transmembrane region" description="Helical" evidence="6">
    <location>
        <begin position="305"/>
        <end position="328"/>
    </location>
</feature>
<dbReference type="Pfam" id="PF13567">
    <property type="entry name" value="DUF4131"/>
    <property type="match status" value="1"/>
</dbReference>
<dbReference type="InterPro" id="IPR052159">
    <property type="entry name" value="Competence_DNA_uptake"/>
</dbReference>
<dbReference type="Pfam" id="PF00753">
    <property type="entry name" value="Lactamase_B"/>
    <property type="match status" value="1"/>
</dbReference>
<keyword evidence="5 6" id="KW-0472">Membrane</keyword>
<organism evidence="8 9">
    <name type="scientific">Candidatus Electrothrix marina</name>
    <dbReference type="NCBI Taxonomy" id="1859130"/>
    <lineage>
        <taxon>Bacteria</taxon>
        <taxon>Pseudomonadati</taxon>
        <taxon>Thermodesulfobacteriota</taxon>
        <taxon>Desulfobulbia</taxon>
        <taxon>Desulfobulbales</taxon>
        <taxon>Desulfobulbaceae</taxon>
        <taxon>Candidatus Electrothrix</taxon>
    </lineage>
</organism>
<evidence type="ECO:0000259" key="7">
    <source>
        <dbReference type="SMART" id="SM00849"/>
    </source>
</evidence>
<sequence length="892" mass="98001">MTTVSSILSFRFSVVIAKPFRQCLRRADRNIFLLATLAFLLGIVFAHSRPFVFAEVVAGPLIIGTVLFLAGSAFALYLKKKTSSPLSLLLILPIFFLLGNLALLHHSKRSQTAGHIAILLQERHQVTLVGTLETMVEESVFEQDGQDVLVSRFEIEAEDLLLHGSGTSWQPVHGRVRLSMQGRADALQPGMTLMIPAKVGPITDFKTPGVFDYQGYLAVKDIFLSGWVIGEQVTVLREQEKTGIRKTIRSLYFLPEQVRQRVSRFIRDNLSLSIAGTYQALLVGSRAGVPQEIQEQFKATGTMHLLAISGLHMGLLALMVGAIIGWLLKRSEQLLLRTHVPTLTLLATLPILFGYSFIAGMNTPVLRALVMTLVLFAALMLRRQHSSPHLLAAAALIVLTCNPFALFTASFQLSFSAVAALILFLPAILNTLPLSPDIASKQKERRVGPARLFRLRQGFILPAFLVSLTATLGTLPFMLLHFHRFSLVGPVMNLLVEPFLCFWALPWGLAAVPCIFVVPQAALVLLKIGGLGIQAGHYCTAVGSTLPWASLWTITPSTVEILLYGLLILLWFLSSKMEKFCKITQSVVIVGAILLLLHFTWGLFFPERSKTSKVAYLDVGQGTSSFLQMANGTRVLIDGGGNRASRRNVGEQVIAPYLWQQRVWRLDQAVITHPHSDHFNGMDFILAHFRPKKLFINGDSRVEGKYQEIIEQAVRQGTEVVLPESGYKIAEQGDAKLEILGGAVQTGEQGRLSVNDASLVLRYRHGSRAFLFPADIGKKNENILVVKKVNLTADVLLAPHHGSSTSSSAAFLDAVDPAVIIVSAGKYGEKYYPAPVNFAAWTEREIPVVVTRDQGTISCATDGEELRCLDFAGRVVYARAKASAADTAERKD</sequence>
<reference evidence="8 9" key="1">
    <citation type="submission" date="2017-01" db="EMBL/GenBank/DDBJ databases">
        <title>The cable genome- insights into the physiology and evolution of filamentous bacteria capable of sulfide oxidation via long distance electron transfer.</title>
        <authorList>
            <person name="Schreiber L."/>
            <person name="Bjerg J.T."/>
            <person name="Boggild A."/>
            <person name="Van De Vossenberg J."/>
            <person name="Meysman F."/>
            <person name="Nielsen L.P."/>
            <person name="Schramm A."/>
            <person name="Kjeldsen K.U."/>
        </authorList>
    </citation>
    <scope>NUCLEOTIDE SEQUENCE [LARGE SCALE GENOMIC DNA]</scope>
    <source>
        <strain evidence="8">A5</strain>
    </source>
</reference>
<comment type="caution">
    <text evidence="8">The sequence shown here is derived from an EMBL/GenBank/DDBJ whole genome shotgun (WGS) entry which is preliminary data.</text>
</comment>
<evidence type="ECO:0000256" key="2">
    <source>
        <dbReference type="ARBA" id="ARBA00022475"/>
    </source>
</evidence>
<proteinExistence type="predicted"/>
<feature type="transmembrane region" description="Helical" evidence="6">
    <location>
        <begin position="417"/>
        <end position="438"/>
    </location>
</feature>
<feature type="transmembrane region" description="Helical" evidence="6">
    <location>
        <begin position="56"/>
        <end position="78"/>
    </location>
</feature>
<dbReference type="InterPro" id="IPR035681">
    <property type="entry name" value="ComA-like_MBL"/>
</dbReference>
<dbReference type="Proteomes" id="UP000288892">
    <property type="component" value="Unassembled WGS sequence"/>
</dbReference>
<evidence type="ECO:0000256" key="6">
    <source>
        <dbReference type="SAM" id="Phobius"/>
    </source>
</evidence>
<name>A0A444JFE6_9BACT</name>
<dbReference type="SUPFAM" id="SSF56281">
    <property type="entry name" value="Metallo-hydrolase/oxidoreductase"/>
    <property type="match status" value="1"/>
</dbReference>
<feature type="domain" description="Metallo-beta-lactamase" evidence="7">
    <location>
        <begin position="622"/>
        <end position="826"/>
    </location>
</feature>
<evidence type="ECO:0000256" key="1">
    <source>
        <dbReference type="ARBA" id="ARBA00004651"/>
    </source>
</evidence>